<dbReference type="Proteomes" id="UP000078540">
    <property type="component" value="Unassembled WGS sequence"/>
</dbReference>
<sequence length="218" mass="24423">MEALAALLRNSDCKELNLWNALVDFFHPRDTRNTFLRDQYLFCDRQVERTVIVTVFHHAVSSARKVGSVAFHMPIHITRPVFIKTFKIPIANENDPQSADTIADRGACSMGSMGQIGPNDRGRAPHDVSTRCCHLADARVSVQQLSPLNATNEIKIQTLKGKKNEDIETVNKSRVIVFNVAGWSAVVNEYDVIGPGLVPVDDVYTVELIHTISRQWRS</sequence>
<evidence type="ECO:0000313" key="2">
    <source>
        <dbReference type="Proteomes" id="UP000078540"/>
    </source>
</evidence>
<reference evidence="1 2" key="1">
    <citation type="submission" date="2015-09" db="EMBL/GenBank/DDBJ databases">
        <title>Atta colombica WGS genome.</title>
        <authorList>
            <person name="Nygaard S."/>
            <person name="Hu H."/>
            <person name="Boomsma J."/>
            <person name="Zhang G."/>
        </authorList>
    </citation>
    <scope>NUCLEOTIDE SEQUENCE [LARGE SCALE GENOMIC DNA]</scope>
    <source>
        <strain evidence="1">Treedump-2</strain>
        <tissue evidence="1">Whole body</tissue>
    </source>
</reference>
<proteinExistence type="predicted"/>
<protein>
    <submittedName>
        <fullName evidence="1">Uncharacterized protein</fullName>
    </submittedName>
</protein>
<dbReference type="EMBL" id="KQ976681">
    <property type="protein sequence ID" value="KYM78205.1"/>
    <property type="molecule type" value="Genomic_DNA"/>
</dbReference>
<gene>
    <name evidence="1" type="ORF">ALC53_11400</name>
</gene>
<accession>A0A195B1P7</accession>
<name>A0A195B1P7_9HYME</name>
<keyword evidence="2" id="KW-1185">Reference proteome</keyword>
<dbReference type="AlphaFoldDB" id="A0A195B1P7"/>
<evidence type="ECO:0000313" key="1">
    <source>
        <dbReference type="EMBL" id="KYM78205.1"/>
    </source>
</evidence>
<organism evidence="1 2">
    <name type="scientific">Atta colombica</name>
    <dbReference type="NCBI Taxonomy" id="520822"/>
    <lineage>
        <taxon>Eukaryota</taxon>
        <taxon>Metazoa</taxon>
        <taxon>Ecdysozoa</taxon>
        <taxon>Arthropoda</taxon>
        <taxon>Hexapoda</taxon>
        <taxon>Insecta</taxon>
        <taxon>Pterygota</taxon>
        <taxon>Neoptera</taxon>
        <taxon>Endopterygota</taxon>
        <taxon>Hymenoptera</taxon>
        <taxon>Apocrita</taxon>
        <taxon>Aculeata</taxon>
        <taxon>Formicoidea</taxon>
        <taxon>Formicidae</taxon>
        <taxon>Myrmicinae</taxon>
        <taxon>Atta</taxon>
    </lineage>
</organism>